<keyword evidence="1" id="KW-0472">Membrane</keyword>
<feature type="transmembrane region" description="Helical" evidence="1">
    <location>
        <begin position="557"/>
        <end position="581"/>
    </location>
</feature>
<feature type="transmembrane region" description="Helical" evidence="1">
    <location>
        <begin position="363"/>
        <end position="381"/>
    </location>
</feature>
<evidence type="ECO:0000313" key="2">
    <source>
        <dbReference type="EMBL" id="CAD8066281.1"/>
    </source>
</evidence>
<keyword evidence="1" id="KW-0812">Transmembrane</keyword>
<feature type="transmembrane region" description="Helical" evidence="1">
    <location>
        <begin position="85"/>
        <end position="106"/>
    </location>
</feature>
<evidence type="ECO:0000256" key="1">
    <source>
        <dbReference type="SAM" id="Phobius"/>
    </source>
</evidence>
<keyword evidence="1" id="KW-1133">Transmembrane helix</keyword>
<dbReference type="AlphaFoldDB" id="A0A8S1LIP9"/>
<organism evidence="2 3">
    <name type="scientific">Paramecium sonneborni</name>
    <dbReference type="NCBI Taxonomy" id="65129"/>
    <lineage>
        <taxon>Eukaryota</taxon>
        <taxon>Sar</taxon>
        <taxon>Alveolata</taxon>
        <taxon>Ciliophora</taxon>
        <taxon>Intramacronucleata</taxon>
        <taxon>Oligohymenophorea</taxon>
        <taxon>Peniculida</taxon>
        <taxon>Parameciidae</taxon>
        <taxon>Paramecium</taxon>
    </lineage>
</organism>
<protein>
    <recommendedName>
        <fullName evidence="4">CSC1/OSCA1-like cytosolic domain-containing protein</fullName>
    </recommendedName>
</protein>
<proteinExistence type="predicted"/>
<evidence type="ECO:0008006" key="4">
    <source>
        <dbReference type="Google" id="ProtNLM"/>
    </source>
</evidence>
<gene>
    <name evidence="2" type="ORF">PSON_ATCC_30995.1.T0210255</name>
</gene>
<feature type="transmembrane region" description="Helical" evidence="1">
    <location>
        <begin position="506"/>
        <end position="522"/>
    </location>
</feature>
<accession>A0A8S1LIP9</accession>
<feature type="transmembrane region" description="Helical" evidence="1">
    <location>
        <begin position="402"/>
        <end position="426"/>
    </location>
</feature>
<dbReference type="EMBL" id="CAJJDN010000021">
    <property type="protein sequence ID" value="CAD8066281.1"/>
    <property type="molecule type" value="Genomic_DNA"/>
</dbReference>
<sequence>MNVQLAIIQAAIQNMLRNFYDSLRSPPNFQVAVNHSKAQVIHKQIIAGSETCPCCNLPIQTIKYPILTDINVLSEHGTSYKYFKLIKIIFILLSINFVIAGIYNLYQNYKGDQCIKNKTCKKSLNNYLSILNRMQTASYVDETLDILYFIAILLQLALVRYISYNQNDYYNVDHDYDDEKTIKQCSVKIENIPQECRKSDILNYFQNGVLKGNPIQFDIIDCCLIYDETYLITKLKQTIKRRIEQENNISLKKIISDTVKQEFIVTNREQYLKFTGKVFITLSFEQEAKNFRKTFDYQYSASLCQRPSDVIWKNNKDQNIKVIYLKGFFLLFSWIPIIGIQVAKNDYILAHSETDEDQLYFNTFLSIVVAVILFTATKLSEKIIKELAIYHSNTKHRQKWKMYLQMSEGFLIIYFYLFPPIFTAVYSGEGTRQEKLWRSGGLSEDIIMIVLSNSILPILFTFIDFQYAIKLIRIIYYKYINRQSNLTQFEANQLYLRKINYNKKRIELTLLVSLCCYYGYIYPICYPITLLTLFCTYWLNKYYFLNQGISDNIKFKYRLPILLIFMLIGSQLGSSQIIHITYLGYNPEKTTNYIYYLKAFFLFYIFYYKKHWLFKKRVEYLRSNNDLMQCLQNNDLYTKYNPIIDEDANLSRFSRQAKFYSALQVKLLREIEKEIQNPIPNAQIQPI</sequence>
<feature type="transmembrane region" description="Helical" evidence="1">
    <location>
        <begin position="593"/>
        <end position="608"/>
    </location>
</feature>
<comment type="caution">
    <text evidence="2">The sequence shown here is derived from an EMBL/GenBank/DDBJ whole genome shotgun (WGS) entry which is preliminary data.</text>
</comment>
<feature type="transmembrane region" description="Helical" evidence="1">
    <location>
        <begin position="446"/>
        <end position="469"/>
    </location>
</feature>
<feature type="transmembrane region" description="Helical" evidence="1">
    <location>
        <begin position="146"/>
        <end position="163"/>
    </location>
</feature>
<dbReference type="OrthoDB" id="308632at2759"/>
<evidence type="ECO:0000313" key="3">
    <source>
        <dbReference type="Proteomes" id="UP000692954"/>
    </source>
</evidence>
<reference evidence="2" key="1">
    <citation type="submission" date="2021-01" db="EMBL/GenBank/DDBJ databases">
        <authorList>
            <consortium name="Genoscope - CEA"/>
            <person name="William W."/>
        </authorList>
    </citation>
    <scope>NUCLEOTIDE SEQUENCE</scope>
</reference>
<dbReference type="Proteomes" id="UP000692954">
    <property type="component" value="Unassembled WGS sequence"/>
</dbReference>
<feature type="transmembrane region" description="Helical" evidence="1">
    <location>
        <begin position="528"/>
        <end position="545"/>
    </location>
</feature>
<name>A0A8S1LIP9_9CILI</name>
<keyword evidence="3" id="KW-1185">Reference proteome</keyword>
<feature type="transmembrane region" description="Helical" evidence="1">
    <location>
        <begin position="323"/>
        <end position="343"/>
    </location>
</feature>